<dbReference type="Gene3D" id="3.10.20.280">
    <property type="entry name" value="RnfH-like"/>
    <property type="match status" value="1"/>
</dbReference>
<dbReference type="HAMAP" id="MF_00460">
    <property type="entry name" value="UPF0125_RnfH"/>
    <property type="match status" value="1"/>
</dbReference>
<dbReference type="InterPro" id="IPR037021">
    <property type="entry name" value="RnfH_sf"/>
</dbReference>
<evidence type="ECO:0000256" key="1">
    <source>
        <dbReference type="ARBA" id="ARBA00010645"/>
    </source>
</evidence>
<dbReference type="PANTHER" id="PTHR37483">
    <property type="entry name" value="UPF0125 PROTEIN RATB"/>
    <property type="match status" value="1"/>
</dbReference>
<evidence type="ECO:0000313" key="3">
    <source>
        <dbReference type="EMBL" id="GGZ57871.1"/>
    </source>
</evidence>
<sequence>MIRVELIRAWPRHHDSLWLDLPDGATLADAFAASGWEAAPAAVFGDRARPDRPLENGDRVEVLRPLIADPKEARRRRARGAPG</sequence>
<dbReference type="InterPro" id="IPR016155">
    <property type="entry name" value="Mopterin_synth/thiamin_S_b"/>
</dbReference>
<evidence type="ECO:0000256" key="2">
    <source>
        <dbReference type="HAMAP-Rule" id="MF_00460"/>
    </source>
</evidence>
<protein>
    <recommendedName>
        <fullName evidence="2">UPF0125 protein GCM10008101_09420</fullName>
    </recommendedName>
</protein>
<gene>
    <name evidence="3" type="ORF">GCM10008101_09420</name>
</gene>
<organism evidence="3 4">
    <name type="scientific">Cognatilysobacter xinjiangensis</name>
    <dbReference type="NCBI Taxonomy" id="546892"/>
    <lineage>
        <taxon>Bacteria</taxon>
        <taxon>Pseudomonadati</taxon>
        <taxon>Pseudomonadota</taxon>
        <taxon>Gammaproteobacteria</taxon>
        <taxon>Lysobacterales</taxon>
        <taxon>Lysobacteraceae</taxon>
        <taxon>Cognatilysobacter</taxon>
    </lineage>
</organism>
<dbReference type="Proteomes" id="UP000643403">
    <property type="component" value="Unassembled WGS sequence"/>
</dbReference>
<dbReference type="PANTHER" id="PTHR37483:SF1">
    <property type="entry name" value="UPF0125 PROTEIN RATB"/>
    <property type="match status" value="1"/>
</dbReference>
<accession>A0ABQ3BY52</accession>
<dbReference type="Pfam" id="PF03658">
    <property type="entry name" value="Ub-RnfH"/>
    <property type="match status" value="1"/>
</dbReference>
<comment type="similarity">
    <text evidence="1 2">Belongs to the UPF0125 (RnfH) family.</text>
</comment>
<proteinExistence type="inferred from homology"/>
<comment type="caution">
    <text evidence="3">The sequence shown here is derived from an EMBL/GenBank/DDBJ whole genome shotgun (WGS) entry which is preliminary data.</text>
</comment>
<dbReference type="EMBL" id="BMXY01000001">
    <property type="protein sequence ID" value="GGZ57871.1"/>
    <property type="molecule type" value="Genomic_DNA"/>
</dbReference>
<name>A0ABQ3BY52_9GAMM</name>
<dbReference type="InterPro" id="IPR005346">
    <property type="entry name" value="RnfH"/>
</dbReference>
<dbReference type="SUPFAM" id="SSF54285">
    <property type="entry name" value="MoaD/ThiS"/>
    <property type="match status" value="1"/>
</dbReference>
<keyword evidence="4" id="KW-1185">Reference proteome</keyword>
<reference evidence="4" key="1">
    <citation type="journal article" date="2019" name="Int. J. Syst. Evol. Microbiol.">
        <title>The Global Catalogue of Microorganisms (GCM) 10K type strain sequencing project: providing services to taxonomists for standard genome sequencing and annotation.</title>
        <authorList>
            <consortium name="The Broad Institute Genomics Platform"/>
            <consortium name="The Broad Institute Genome Sequencing Center for Infectious Disease"/>
            <person name="Wu L."/>
            <person name="Ma J."/>
        </authorList>
    </citation>
    <scope>NUCLEOTIDE SEQUENCE [LARGE SCALE GENOMIC DNA]</scope>
    <source>
        <strain evidence="4">KCTC 22558</strain>
    </source>
</reference>
<evidence type="ECO:0000313" key="4">
    <source>
        <dbReference type="Proteomes" id="UP000643403"/>
    </source>
</evidence>